<dbReference type="Proteomes" id="UP000180246">
    <property type="component" value="Unassembled WGS sequence"/>
</dbReference>
<gene>
    <name evidence="3" type="ORF">LO55_4931</name>
</gene>
<keyword evidence="2" id="KW-0812">Transmembrane</keyword>
<feature type="transmembrane region" description="Helical" evidence="2">
    <location>
        <begin position="46"/>
        <end position="63"/>
    </location>
</feature>
<keyword evidence="2" id="KW-1133">Transmembrane helix</keyword>
<evidence type="ECO:0000313" key="4">
    <source>
        <dbReference type="Proteomes" id="UP000180246"/>
    </source>
</evidence>
<proteinExistence type="predicted"/>
<sequence>MNTEHTERHHSSIHAATAVDRSNPQAPKRGIAKDIVSNGRRLRTRIGVIAAACIGLTALLIAFE</sequence>
<dbReference type="RefSeq" id="WP_005669451.1">
    <property type="nucleotide sequence ID" value="NZ_CAUQYF010000069.1"/>
</dbReference>
<dbReference type="EMBL" id="JRYB01000001">
    <property type="protein sequence ID" value="OIJ42436.1"/>
    <property type="molecule type" value="Genomic_DNA"/>
</dbReference>
<organism evidence="3 4">
    <name type="scientific">Massilia timonae</name>
    <dbReference type="NCBI Taxonomy" id="47229"/>
    <lineage>
        <taxon>Bacteria</taxon>
        <taxon>Pseudomonadati</taxon>
        <taxon>Pseudomonadota</taxon>
        <taxon>Betaproteobacteria</taxon>
        <taxon>Burkholderiales</taxon>
        <taxon>Oxalobacteraceae</taxon>
        <taxon>Telluria group</taxon>
        <taxon>Massilia</taxon>
    </lineage>
</organism>
<reference evidence="3 4" key="1">
    <citation type="submission" date="2014-10" db="EMBL/GenBank/DDBJ databases">
        <authorList>
            <person name="Seo M.-J."/>
            <person name="Seok Y.J."/>
            <person name="Cha I.-T."/>
        </authorList>
    </citation>
    <scope>NUCLEOTIDE SEQUENCE [LARGE SCALE GENOMIC DNA]</scope>
    <source>
        <strain evidence="3 4">NEU</strain>
    </source>
</reference>
<dbReference type="AlphaFoldDB" id="A0A1S2NBH1"/>
<evidence type="ECO:0000256" key="2">
    <source>
        <dbReference type="SAM" id="Phobius"/>
    </source>
</evidence>
<feature type="region of interest" description="Disordered" evidence="1">
    <location>
        <begin position="1"/>
        <end position="31"/>
    </location>
</feature>
<keyword evidence="2" id="KW-0472">Membrane</keyword>
<evidence type="ECO:0000313" key="3">
    <source>
        <dbReference type="EMBL" id="OIJ42436.1"/>
    </source>
</evidence>
<name>A0A1S2NBH1_9BURK</name>
<evidence type="ECO:0000256" key="1">
    <source>
        <dbReference type="SAM" id="MobiDB-lite"/>
    </source>
</evidence>
<protein>
    <submittedName>
        <fullName evidence="3">Uncharacterized protein</fullName>
    </submittedName>
</protein>
<comment type="caution">
    <text evidence="3">The sequence shown here is derived from an EMBL/GenBank/DDBJ whole genome shotgun (WGS) entry which is preliminary data.</text>
</comment>
<feature type="compositionally biased region" description="Basic and acidic residues" evidence="1">
    <location>
        <begin position="1"/>
        <end position="10"/>
    </location>
</feature>
<accession>A0A1S2NBH1</accession>